<accession>A0AAV2DBM3</accession>
<evidence type="ECO:0000313" key="3">
    <source>
        <dbReference type="Proteomes" id="UP001497516"/>
    </source>
</evidence>
<feature type="region of interest" description="Disordered" evidence="1">
    <location>
        <begin position="140"/>
        <end position="171"/>
    </location>
</feature>
<dbReference type="EMBL" id="OZ034815">
    <property type="protein sequence ID" value="CAL1370930.1"/>
    <property type="molecule type" value="Genomic_DNA"/>
</dbReference>
<organism evidence="2 3">
    <name type="scientific">Linum trigynum</name>
    <dbReference type="NCBI Taxonomy" id="586398"/>
    <lineage>
        <taxon>Eukaryota</taxon>
        <taxon>Viridiplantae</taxon>
        <taxon>Streptophyta</taxon>
        <taxon>Embryophyta</taxon>
        <taxon>Tracheophyta</taxon>
        <taxon>Spermatophyta</taxon>
        <taxon>Magnoliopsida</taxon>
        <taxon>eudicotyledons</taxon>
        <taxon>Gunneridae</taxon>
        <taxon>Pentapetalae</taxon>
        <taxon>rosids</taxon>
        <taxon>fabids</taxon>
        <taxon>Malpighiales</taxon>
        <taxon>Linaceae</taxon>
        <taxon>Linum</taxon>
    </lineage>
</organism>
<gene>
    <name evidence="2" type="ORF">LTRI10_LOCUS13023</name>
</gene>
<feature type="region of interest" description="Disordered" evidence="1">
    <location>
        <begin position="1"/>
        <end position="24"/>
    </location>
</feature>
<feature type="compositionally biased region" description="Basic and acidic residues" evidence="1">
    <location>
        <begin position="144"/>
        <end position="154"/>
    </location>
</feature>
<name>A0AAV2DBM3_9ROSI</name>
<dbReference type="AlphaFoldDB" id="A0AAV2DBM3"/>
<evidence type="ECO:0000313" key="2">
    <source>
        <dbReference type="EMBL" id="CAL1370930.1"/>
    </source>
</evidence>
<reference evidence="2 3" key="1">
    <citation type="submission" date="2024-04" db="EMBL/GenBank/DDBJ databases">
        <authorList>
            <person name="Fracassetti M."/>
        </authorList>
    </citation>
    <scope>NUCLEOTIDE SEQUENCE [LARGE SCALE GENOMIC DNA]</scope>
</reference>
<protein>
    <submittedName>
        <fullName evidence="2">Uncharacterized protein</fullName>
    </submittedName>
</protein>
<feature type="compositionally biased region" description="Polar residues" evidence="1">
    <location>
        <begin position="1"/>
        <end position="14"/>
    </location>
</feature>
<keyword evidence="3" id="KW-1185">Reference proteome</keyword>
<proteinExistence type="predicted"/>
<sequence>MREMQQGSQHISSNRHTEIVDGGGEIRRITSRTALHTRVGHSHSFRALIKESILKQRTPLKVIDISINPQSIPIEGGRRDEEISDLLEQKLRDFRQSLKNERRHYFAELESHERQRESARVKIRLMPTTRVSGASRGFRMRGLNRQESHERLGDGQESELGLGPQGLVRGLENEGRGHTLNVFKKA</sequence>
<feature type="compositionally biased region" description="Basic and acidic residues" evidence="1">
    <location>
        <begin position="15"/>
        <end position="24"/>
    </location>
</feature>
<dbReference type="Proteomes" id="UP001497516">
    <property type="component" value="Chromosome 2"/>
</dbReference>
<evidence type="ECO:0000256" key="1">
    <source>
        <dbReference type="SAM" id="MobiDB-lite"/>
    </source>
</evidence>